<comment type="caution">
    <text evidence="1">The sequence shown here is derived from an EMBL/GenBank/DDBJ whole genome shotgun (WGS) entry which is preliminary data.</text>
</comment>
<evidence type="ECO:0000313" key="2">
    <source>
        <dbReference type="Proteomes" id="UP000767291"/>
    </source>
</evidence>
<evidence type="ECO:0000313" key="1">
    <source>
        <dbReference type="EMBL" id="MBP1855398.1"/>
    </source>
</evidence>
<protein>
    <submittedName>
        <fullName evidence="1">Uncharacterized protein</fullName>
    </submittedName>
</protein>
<dbReference type="EMBL" id="JAGGJX010000003">
    <property type="protein sequence ID" value="MBP1855398.1"/>
    <property type="molecule type" value="Genomic_DNA"/>
</dbReference>
<dbReference type="RefSeq" id="WP_209456842.1">
    <property type="nucleotide sequence ID" value="NZ_BAAACS010000012.1"/>
</dbReference>
<keyword evidence="2" id="KW-1185">Reference proteome</keyword>
<accession>A0ABS4EBS9</accession>
<dbReference type="Proteomes" id="UP000767291">
    <property type="component" value="Unassembled WGS sequence"/>
</dbReference>
<name>A0ABS4EBS9_9FIRM</name>
<organism evidence="1 2">
    <name type="scientific">Metaclostridioides mangenotii</name>
    <dbReference type="NCBI Taxonomy" id="1540"/>
    <lineage>
        <taxon>Bacteria</taxon>
        <taxon>Bacillati</taxon>
        <taxon>Bacillota</taxon>
        <taxon>Clostridia</taxon>
        <taxon>Peptostreptococcales</taxon>
        <taxon>Peptostreptococcaceae</taxon>
        <taxon>Metaclostridioides</taxon>
    </lineage>
</organism>
<proteinExistence type="predicted"/>
<gene>
    <name evidence="1" type="ORF">J2Z43_001793</name>
</gene>
<reference evidence="1 2" key="1">
    <citation type="submission" date="2021-03" db="EMBL/GenBank/DDBJ databases">
        <title>Genomic Encyclopedia of Type Strains, Phase IV (KMG-IV): sequencing the most valuable type-strain genomes for metagenomic binning, comparative biology and taxonomic classification.</title>
        <authorList>
            <person name="Goeker M."/>
        </authorList>
    </citation>
    <scope>NUCLEOTIDE SEQUENCE [LARGE SCALE GENOMIC DNA]</scope>
    <source>
        <strain evidence="1 2">DSM 1289</strain>
    </source>
</reference>
<sequence>MENKDNRIELDRCWRRIEAISKSREFTGEELDRKYPEVNSEGSKQLQQAYEKFNSSFDDLLKGRTH</sequence>